<dbReference type="Proteomes" id="UP001378956">
    <property type="component" value="Unassembled WGS sequence"/>
</dbReference>
<evidence type="ECO:0000313" key="1">
    <source>
        <dbReference type="EMBL" id="MEJ2901072.1"/>
    </source>
</evidence>
<comment type="caution">
    <text evidence="1">The sequence shown here is derived from an EMBL/GenBank/DDBJ whole genome shotgun (WGS) entry which is preliminary data.</text>
</comment>
<reference evidence="1 2" key="1">
    <citation type="submission" date="2024-03" db="EMBL/GenBank/DDBJ databases">
        <title>Sequence of Lycoming College Course Isolates.</title>
        <authorList>
            <person name="Plotts O."/>
            <person name="Newman J."/>
        </authorList>
    </citation>
    <scope>NUCLEOTIDE SEQUENCE [LARGE SCALE GENOMIC DNA]</scope>
    <source>
        <strain evidence="1 2">CJB-3</strain>
    </source>
</reference>
<dbReference type="EMBL" id="JBBEUB010000001">
    <property type="protein sequence ID" value="MEJ2901072.1"/>
    <property type="molecule type" value="Genomic_DNA"/>
</dbReference>
<keyword evidence="2" id="KW-1185">Reference proteome</keyword>
<name>A0ABU8NFU5_9SPHI</name>
<sequence>MAHAFISYSHSAAQVVYRLEVHMSQLKREGLLSTWFDEKIKT</sequence>
<evidence type="ECO:0008006" key="3">
    <source>
        <dbReference type="Google" id="ProtNLM"/>
    </source>
</evidence>
<proteinExistence type="predicted"/>
<accession>A0ABU8NFU5</accession>
<evidence type="ECO:0000313" key="2">
    <source>
        <dbReference type="Proteomes" id="UP001378956"/>
    </source>
</evidence>
<protein>
    <recommendedName>
        <fullName evidence="3">TIR domain-containing protein</fullName>
    </recommendedName>
</protein>
<organism evidence="1 2">
    <name type="scientific">Pedobacter panaciterrae</name>
    <dbReference type="NCBI Taxonomy" id="363849"/>
    <lineage>
        <taxon>Bacteria</taxon>
        <taxon>Pseudomonadati</taxon>
        <taxon>Bacteroidota</taxon>
        <taxon>Sphingobacteriia</taxon>
        <taxon>Sphingobacteriales</taxon>
        <taxon>Sphingobacteriaceae</taxon>
        <taxon>Pedobacter</taxon>
    </lineage>
</organism>
<gene>
    <name evidence="1" type="ORF">WAE58_01470</name>
</gene>
<dbReference type="RefSeq" id="WP_337714944.1">
    <property type="nucleotide sequence ID" value="NZ_JBBEUB010000001.1"/>
</dbReference>